<name>A0A2P2DY51_9LEPT</name>
<evidence type="ECO:0000256" key="2">
    <source>
        <dbReference type="SAM" id="Phobius"/>
    </source>
</evidence>
<dbReference type="NCBIfam" id="TIGR04420">
    <property type="entry name" value="Sec_Non_Glob"/>
    <property type="match status" value="1"/>
</dbReference>
<gene>
    <name evidence="4" type="ORF">LPTSP4_10340</name>
</gene>
<dbReference type="OrthoDB" id="345779at2"/>
<proteinExistence type="predicted"/>
<feature type="compositionally biased region" description="Basic and acidic residues" evidence="1">
    <location>
        <begin position="33"/>
        <end position="44"/>
    </location>
</feature>
<sequence length="203" mass="22950">MKQTWLSLLLILFFVGEVYSQDNLDFLDKVNDKPKTVTKSKEETIQTNQVQSKDKKSVSSTSKKKKKKKNKENQTLPNTALVDNGSNLVPSDSKPILPKVEETKKEEEVVMQGKWINPKIQIEPEGLPGFGKEVTYGKEAETIKSTVDSSAGNAGSPSKSLFSFKDFFDKYKKAMLILGIIILFAFYRLRMARPSSSSRSYRR</sequence>
<keyword evidence="5" id="KW-1185">Reference proteome</keyword>
<organism evidence="4 5">
    <name type="scientific">Leptospira ryugenii</name>
    <dbReference type="NCBI Taxonomy" id="1917863"/>
    <lineage>
        <taxon>Bacteria</taxon>
        <taxon>Pseudomonadati</taxon>
        <taxon>Spirochaetota</taxon>
        <taxon>Spirochaetia</taxon>
        <taxon>Leptospirales</taxon>
        <taxon>Leptospiraceae</taxon>
        <taxon>Leptospira</taxon>
    </lineage>
</organism>
<comment type="caution">
    <text evidence="4">The sequence shown here is derived from an EMBL/GenBank/DDBJ whole genome shotgun (WGS) entry which is preliminary data.</text>
</comment>
<dbReference type="Proteomes" id="UP000245133">
    <property type="component" value="Unassembled WGS sequence"/>
</dbReference>
<protein>
    <submittedName>
        <fullName evidence="4">Sec region non-globular protein</fullName>
    </submittedName>
</protein>
<reference evidence="4 5" key="1">
    <citation type="submission" date="2018-02" db="EMBL/GenBank/DDBJ databases">
        <title>Novel Leptospira species isolated from soil and water in Japan.</title>
        <authorList>
            <person name="Nakao R."/>
            <person name="Masuzawa T."/>
        </authorList>
    </citation>
    <scope>NUCLEOTIDE SEQUENCE [LARGE SCALE GENOMIC DNA]</scope>
    <source>
        <strain evidence="4 5">YH101</strain>
    </source>
</reference>
<evidence type="ECO:0000256" key="3">
    <source>
        <dbReference type="SAM" id="SignalP"/>
    </source>
</evidence>
<evidence type="ECO:0000313" key="4">
    <source>
        <dbReference type="EMBL" id="GBF49520.1"/>
    </source>
</evidence>
<feature type="signal peptide" evidence="3">
    <location>
        <begin position="1"/>
        <end position="20"/>
    </location>
</feature>
<evidence type="ECO:0000313" key="5">
    <source>
        <dbReference type="Proteomes" id="UP000245133"/>
    </source>
</evidence>
<dbReference type="InterPro" id="IPR030951">
    <property type="entry name" value="Sec_Non_Glob"/>
</dbReference>
<feature type="region of interest" description="Disordered" evidence="1">
    <location>
        <begin position="33"/>
        <end position="95"/>
    </location>
</feature>
<keyword evidence="3" id="KW-0732">Signal</keyword>
<feature type="chain" id="PRO_5015180670" evidence="3">
    <location>
        <begin position="21"/>
        <end position="203"/>
    </location>
</feature>
<dbReference type="AlphaFoldDB" id="A0A2P2DY51"/>
<keyword evidence="2" id="KW-1133">Transmembrane helix</keyword>
<accession>A0A2P2DY51</accession>
<keyword evidence="2" id="KW-0472">Membrane</keyword>
<evidence type="ECO:0000256" key="1">
    <source>
        <dbReference type="SAM" id="MobiDB-lite"/>
    </source>
</evidence>
<feature type="transmembrane region" description="Helical" evidence="2">
    <location>
        <begin position="171"/>
        <end position="189"/>
    </location>
</feature>
<keyword evidence="2" id="KW-0812">Transmembrane</keyword>
<dbReference type="RefSeq" id="WP_108974478.1">
    <property type="nucleotide sequence ID" value="NZ_BFBB01000003.1"/>
</dbReference>
<dbReference type="EMBL" id="BFBB01000003">
    <property type="protein sequence ID" value="GBF49520.1"/>
    <property type="molecule type" value="Genomic_DNA"/>
</dbReference>